<gene>
    <name evidence="2" type="ORF">S01H1_44917</name>
</gene>
<feature type="coiled-coil region" evidence="1">
    <location>
        <begin position="3"/>
        <end position="34"/>
    </location>
</feature>
<organism evidence="2">
    <name type="scientific">marine sediment metagenome</name>
    <dbReference type="NCBI Taxonomy" id="412755"/>
    <lineage>
        <taxon>unclassified sequences</taxon>
        <taxon>metagenomes</taxon>
        <taxon>ecological metagenomes</taxon>
    </lineage>
</organism>
<evidence type="ECO:0000313" key="2">
    <source>
        <dbReference type="EMBL" id="GAG11224.1"/>
    </source>
</evidence>
<dbReference type="EMBL" id="BARS01028675">
    <property type="protein sequence ID" value="GAG11224.1"/>
    <property type="molecule type" value="Genomic_DNA"/>
</dbReference>
<sequence length="63" mass="7634">MSKQLFEKEYERSLQEIEDNKEDLNTRIDESCQRIQDNINAWHQESLNIINKEMSDYERATRG</sequence>
<dbReference type="AlphaFoldDB" id="X0UZG0"/>
<accession>X0UZG0</accession>
<protein>
    <submittedName>
        <fullName evidence="2">Uncharacterized protein</fullName>
    </submittedName>
</protein>
<keyword evidence="1" id="KW-0175">Coiled coil</keyword>
<evidence type="ECO:0000256" key="1">
    <source>
        <dbReference type="SAM" id="Coils"/>
    </source>
</evidence>
<comment type="caution">
    <text evidence="2">The sequence shown here is derived from an EMBL/GenBank/DDBJ whole genome shotgun (WGS) entry which is preliminary data.</text>
</comment>
<proteinExistence type="predicted"/>
<reference evidence="2" key="1">
    <citation type="journal article" date="2014" name="Front. Microbiol.">
        <title>High frequency of phylogenetically diverse reductive dehalogenase-homologous genes in deep subseafloor sedimentary metagenomes.</title>
        <authorList>
            <person name="Kawai M."/>
            <person name="Futagami T."/>
            <person name="Toyoda A."/>
            <person name="Takaki Y."/>
            <person name="Nishi S."/>
            <person name="Hori S."/>
            <person name="Arai W."/>
            <person name="Tsubouchi T."/>
            <person name="Morono Y."/>
            <person name="Uchiyama I."/>
            <person name="Ito T."/>
            <person name="Fujiyama A."/>
            <person name="Inagaki F."/>
            <person name="Takami H."/>
        </authorList>
    </citation>
    <scope>NUCLEOTIDE SEQUENCE</scope>
    <source>
        <strain evidence="2">Expedition CK06-06</strain>
    </source>
</reference>
<name>X0UZG0_9ZZZZ</name>